<dbReference type="EMBL" id="MAEM01000147">
    <property type="protein sequence ID" value="OBS02749.1"/>
    <property type="molecule type" value="Genomic_DNA"/>
</dbReference>
<proteinExistence type="predicted"/>
<keyword evidence="2" id="KW-1133">Transmembrane helix</keyword>
<dbReference type="Proteomes" id="UP000093757">
    <property type="component" value="Unassembled WGS sequence"/>
</dbReference>
<dbReference type="RefSeq" id="WP_065133090.1">
    <property type="nucleotide sequence ID" value="NZ_JANFXG010000029.1"/>
</dbReference>
<accession>A0A1A6BKK3</accession>
<evidence type="ECO:0000256" key="1">
    <source>
        <dbReference type="SAM" id="MobiDB-lite"/>
    </source>
</evidence>
<comment type="caution">
    <text evidence="3">The sequence shown here is derived from an EMBL/GenBank/DDBJ whole genome shotgun (WGS) entry which is preliminary data.</text>
</comment>
<evidence type="ECO:0000313" key="3">
    <source>
        <dbReference type="EMBL" id="OBS02749.1"/>
    </source>
</evidence>
<dbReference type="OrthoDB" id="4641350at2"/>
<feature type="transmembrane region" description="Helical" evidence="2">
    <location>
        <begin position="63"/>
        <end position="81"/>
    </location>
</feature>
<dbReference type="Pfam" id="PF12277">
    <property type="entry name" value="DUF3618"/>
    <property type="match status" value="1"/>
</dbReference>
<organism evidence="3 4">
    <name type="scientific">Mycobacterium gordonae</name>
    <dbReference type="NCBI Taxonomy" id="1778"/>
    <lineage>
        <taxon>Bacteria</taxon>
        <taxon>Bacillati</taxon>
        <taxon>Actinomycetota</taxon>
        <taxon>Actinomycetes</taxon>
        <taxon>Mycobacteriales</taxon>
        <taxon>Mycobacteriaceae</taxon>
        <taxon>Mycobacterium</taxon>
    </lineage>
</organism>
<protein>
    <recommendedName>
        <fullName evidence="5">DUF3618 domain-containing protein</fullName>
    </recommendedName>
</protein>
<gene>
    <name evidence="3" type="ORF">A9W98_13150</name>
</gene>
<feature type="region of interest" description="Disordered" evidence="1">
    <location>
        <begin position="1"/>
        <end position="22"/>
    </location>
</feature>
<evidence type="ECO:0000313" key="4">
    <source>
        <dbReference type="Proteomes" id="UP000093757"/>
    </source>
</evidence>
<evidence type="ECO:0008006" key="5">
    <source>
        <dbReference type="Google" id="ProtNLM"/>
    </source>
</evidence>
<dbReference type="AlphaFoldDB" id="A0A1A6BKK3"/>
<evidence type="ECO:0000256" key="2">
    <source>
        <dbReference type="SAM" id="Phobius"/>
    </source>
</evidence>
<keyword evidence="2" id="KW-0472">Membrane</keyword>
<dbReference type="InterPro" id="IPR022062">
    <property type="entry name" value="DUF3618"/>
</dbReference>
<name>A0A1A6BKK3_MYCGO</name>
<reference evidence="3 4" key="1">
    <citation type="submission" date="2016-06" db="EMBL/GenBank/DDBJ databases">
        <authorList>
            <person name="Kjaerup R.B."/>
            <person name="Dalgaard T.S."/>
            <person name="Juul-Madsen H.R."/>
        </authorList>
    </citation>
    <scope>NUCLEOTIDE SEQUENCE [LARGE SCALE GENOMIC DNA]</scope>
    <source>
        <strain evidence="3 4">1245752.6</strain>
    </source>
</reference>
<feature type="compositionally biased region" description="Pro residues" evidence="1">
    <location>
        <begin position="1"/>
        <end position="17"/>
    </location>
</feature>
<keyword evidence="2" id="KW-0812">Transmembrane</keyword>
<sequence>MAGAEPTPPAAQPPEPGPEADVADIQRDIERTRSELGDTVEALSAKANVAERAKESARAAQPTLILTASAAGVALLALLWWRRRRR</sequence>